<sequence>MSALSPQDAASATAPGFGNSLDYVTIRVGDQLLGLPIGRVQDVFIANRITVVPRAPDEIVGLLNLRGRIVTAICLRRRLGRSVTLAPDAQGLIELTAIGIDHGGESYALIVDAVGEVVRLDRSTLEPLPVHLDRVWAALATGVHRLADELLVVLDLDAVLDLDLDTAA</sequence>
<dbReference type="PANTHER" id="PTHR22617:SF23">
    <property type="entry name" value="CHEMOTAXIS PROTEIN CHEW"/>
    <property type="match status" value="1"/>
</dbReference>
<proteinExistence type="predicted"/>
<evidence type="ECO:0000313" key="3">
    <source>
        <dbReference type="EMBL" id="SKB39601.1"/>
    </source>
</evidence>
<dbReference type="Gene3D" id="2.30.30.40">
    <property type="entry name" value="SH3 Domains"/>
    <property type="match status" value="1"/>
</dbReference>
<dbReference type="Proteomes" id="UP000190130">
    <property type="component" value="Unassembled WGS sequence"/>
</dbReference>
<dbReference type="InterPro" id="IPR039315">
    <property type="entry name" value="CheW"/>
</dbReference>
<dbReference type="SUPFAM" id="SSF50341">
    <property type="entry name" value="CheW-like"/>
    <property type="match status" value="1"/>
</dbReference>
<protein>
    <submittedName>
        <fullName evidence="3">Purine-binding chemotaxis protein CheW</fullName>
    </submittedName>
</protein>
<feature type="domain" description="CheW-like" evidence="1">
    <location>
        <begin position="20"/>
        <end position="165"/>
    </location>
</feature>
<dbReference type="GO" id="GO:0006935">
    <property type="term" value="P:chemotaxis"/>
    <property type="evidence" value="ECO:0007669"/>
    <property type="project" value="InterPro"/>
</dbReference>
<dbReference type="SMART" id="SM00260">
    <property type="entry name" value="CheW"/>
    <property type="match status" value="1"/>
</dbReference>
<evidence type="ECO:0000259" key="1">
    <source>
        <dbReference type="PROSITE" id="PS50851"/>
    </source>
</evidence>
<dbReference type="InterPro" id="IPR002545">
    <property type="entry name" value="CheW-lke_dom"/>
</dbReference>
<dbReference type="RefSeq" id="WP_055729424.1">
    <property type="nucleotide sequence ID" value="NZ_FUYX01000001.1"/>
</dbReference>
<dbReference type="OrthoDB" id="9794382at2"/>
<dbReference type="GO" id="GO:0005829">
    <property type="term" value="C:cytosol"/>
    <property type="evidence" value="ECO:0007669"/>
    <property type="project" value="TreeGrafter"/>
</dbReference>
<evidence type="ECO:0000313" key="4">
    <source>
        <dbReference type="Proteomes" id="UP000051562"/>
    </source>
</evidence>
<dbReference type="InterPro" id="IPR036061">
    <property type="entry name" value="CheW-like_dom_sf"/>
</dbReference>
<reference evidence="2 4" key="1">
    <citation type="submission" date="2015-10" db="EMBL/GenBank/DDBJ databases">
        <title>Draft genome of Bosea thiooxidans.</title>
        <authorList>
            <person name="Wang X."/>
        </authorList>
    </citation>
    <scope>NUCLEOTIDE SEQUENCE [LARGE SCALE GENOMIC DNA]</scope>
    <source>
        <strain evidence="2 4">CGMCC 9174</strain>
    </source>
</reference>
<evidence type="ECO:0000313" key="2">
    <source>
        <dbReference type="EMBL" id="KQK29256.1"/>
    </source>
</evidence>
<name>A0A0Q3I321_9HYPH</name>
<reference evidence="3 5" key="2">
    <citation type="submission" date="2017-02" db="EMBL/GenBank/DDBJ databases">
        <authorList>
            <person name="Peterson S.W."/>
        </authorList>
    </citation>
    <scope>NUCLEOTIDE SEQUENCE [LARGE SCALE GENOMIC DNA]</scope>
    <source>
        <strain evidence="3 5">DSM 9653</strain>
    </source>
</reference>
<gene>
    <name evidence="2" type="ORF">ARD30_18660</name>
    <name evidence="3" type="ORF">SAMN05660750_00552</name>
</gene>
<dbReference type="EMBL" id="FUYX01000001">
    <property type="protein sequence ID" value="SKB39601.1"/>
    <property type="molecule type" value="Genomic_DNA"/>
</dbReference>
<organism evidence="2 4">
    <name type="scientific">Bosea thiooxidans</name>
    <dbReference type="NCBI Taxonomy" id="53254"/>
    <lineage>
        <taxon>Bacteria</taxon>
        <taxon>Pseudomonadati</taxon>
        <taxon>Pseudomonadota</taxon>
        <taxon>Alphaproteobacteria</taxon>
        <taxon>Hyphomicrobiales</taxon>
        <taxon>Boseaceae</taxon>
        <taxon>Bosea</taxon>
    </lineage>
</organism>
<evidence type="ECO:0000313" key="5">
    <source>
        <dbReference type="Proteomes" id="UP000190130"/>
    </source>
</evidence>
<dbReference type="GO" id="GO:0007165">
    <property type="term" value="P:signal transduction"/>
    <property type="evidence" value="ECO:0007669"/>
    <property type="project" value="InterPro"/>
</dbReference>
<dbReference type="STRING" id="53254.SAMN05660750_00552"/>
<keyword evidence="4" id="KW-1185">Reference proteome</keyword>
<accession>A0A0Q3I321</accession>
<dbReference type="Proteomes" id="UP000051562">
    <property type="component" value="Unassembled WGS sequence"/>
</dbReference>
<dbReference type="EMBL" id="LMAR01000051">
    <property type="protein sequence ID" value="KQK29256.1"/>
    <property type="molecule type" value="Genomic_DNA"/>
</dbReference>
<dbReference type="PANTHER" id="PTHR22617">
    <property type="entry name" value="CHEMOTAXIS SENSOR HISTIDINE KINASE-RELATED"/>
    <property type="match status" value="1"/>
</dbReference>
<dbReference type="Pfam" id="PF01584">
    <property type="entry name" value="CheW"/>
    <property type="match status" value="1"/>
</dbReference>
<dbReference type="Gene3D" id="2.40.50.180">
    <property type="entry name" value="CheA-289, Domain 4"/>
    <property type="match status" value="1"/>
</dbReference>
<dbReference type="AlphaFoldDB" id="A0A0Q3I321"/>
<dbReference type="PROSITE" id="PS50851">
    <property type="entry name" value="CHEW"/>
    <property type="match status" value="1"/>
</dbReference>